<feature type="non-terminal residue" evidence="2">
    <location>
        <position position="255"/>
    </location>
</feature>
<reference evidence="2" key="1">
    <citation type="submission" date="2020-02" db="EMBL/GenBank/DDBJ databases">
        <authorList>
            <person name="Meier V. D."/>
        </authorList>
    </citation>
    <scope>NUCLEOTIDE SEQUENCE</scope>
    <source>
        <strain evidence="2">AVDCRST_MAG04</strain>
    </source>
</reference>
<feature type="compositionally biased region" description="Basic residues" evidence="1">
    <location>
        <begin position="60"/>
        <end position="69"/>
    </location>
</feature>
<dbReference type="EMBL" id="CADCTL010000115">
    <property type="protein sequence ID" value="CAA9241632.1"/>
    <property type="molecule type" value="Genomic_DNA"/>
</dbReference>
<accession>A0A6J4I5E9</accession>
<feature type="compositionally biased region" description="Pro residues" evidence="1">
    <location>
        <begin position="15"/>
        <end position="24"/>
    </location>
</feature>
<name>A0A6J4I5E9_9PROT</name>
<feature type="compositionally biased region" description="Basic residues" evidence="1">
    <location>
        <begin position="157"/>
        <end position="171"/>
    </location>
</feature>
<feature type="region of interest" description="Disordered" evidence="1">
    <location>
        <begin position="1"/>
        <end position="143"/>
    </location>
</feature>
<organism evidence="2">
    <name type="scientific">uncultured Acetobacteraceae bacterium</name>
    <dbReference type="NCBI Taxonomy" id="169975"/>
    <lineage>
        <taxon>Bacteria</taxon>
        <taxon>Pseudomonadati</taxon>
        <taxon>Pseudomonadota</taxon>
        <taxon>Alphaproteobacteria</taxon>
        <taxon>Acetobacterales</taxon>
        <taxon>Acetobacteraceae</taxon>
        <taxon>environmental samples</taxon>
    </lineage>
</organism>
<proteinExistence type="predicted"/>
<feature type="compositionally biased region" description="Gly residues" evidence="1">
    <location>
        <begin position="236"/>
        <end position="255"/>
    </location>
</feature>
<feature type="compositionally biased region" description="Basic residues" evidence="1">
    <location>
        <begin position="181"/>
        <end position="201"/>
    </location>
</feature>
<sequence>GPQRGGDFPGQRGPRPFPVGPVPPGRLGGEGGDDRPAARQRVGLGHRVREDHQHPPRQPPSRRLRRQLLVRRQPGRPLPPGRRAARAPDRRGVRLRHAGVAAQRRTPARRLGTGGRRHAGAAGPRHDGDGAARDGPAGALDGVPRFRGLRRALRRAVRHRVGHHEQLRRHRGDAEHEPRRGGARHRGSAVRHRHRPGRRHPGGAGLQQDLHRPVALRRAAGKLRVRIRCHPVAANRGGGRRQSGPFGGTRRGGGV</sequence>
<feature type="compositionally biased region" description="Low complexity" evidence="1">
    <location>
        <begin position="1"/>
        <end position="14"/>
    </location>
</feature>
<dbReference type="AlphaFoldDB" id="A0A6J4I5E9"/>
<feature type="region of interest" description="Disordered" evidence="1">
    <location>
        <begin position="234"/>
        <end position="255"/>
    </location>
</feature>
<gene>
    <name evidence="2" type="ORF">AVDCRST_MAG04-1645</name>
</gene>
<feature type="non-terminal residue" evidence="2">
    <location>
        <position position="1"/>
    </location>
</feature>
<feature type="compositionally biased region" description="Low complexity" evidence="1">
    <location>
        <begin position="133"/>
        <end position="142"/>
    </location>
</feature>
<protein>
    <submittedName>
        <fullName evidence="2">Tol-Pal system protein TolQ</fullName>
    </submittedName>
</protein>
<evidence type="ECO:0000256" key="1">
    <source>
        <dbReference type="SAM" id="MobiDB-lite"/>
    </source>
</evidence>
<evidence type="ECO:0000313" key="2">
    <source>
        <dbReference type="EMBL" id="CAA9241632.1"/>
    </source>
</evidence>
<feature type="region of interest" description="Disordered" evidence="1">
    <location>
        <begin position="157"/>
        <end position="209"/>
    </location>
</feature>